<reference evidence="7 8" key="1">
    <citation type="submission" date="2014-10" db="EMBL/GenBank/DDBJ databases">
        <title>Genome sequence of Novosphingobium malaysiense MUSC 273(T).</title>
        <authorList>
            <person name="Lee L.-H."/>
        </authorList>
    </citation>
    <scope>NUCLEOTIDE SEQUENCE [LARGE SCALE GENOMIC DNA]</scope>
    <source>
        <strain evidence="7 8">MUSC 273</strain>
    </source>
</reference>
<protein>
    <recommendedName>
        <fullName evidence="6">Outer membrane protein beta-barrel domain-containing protein</fullName>
    </recommendedName>
</protein>
<evidence type="ECO:0000259" key="6">
    <source>
        <dbReference type="Pfam" id="PF13505"/>
    </source>
</evidence>
<dbReference type="GO" id="GO:0016020">
    <property type="term" value="C:membrane"/>
    <property type="evidence" value="ECO:0007669"/>
    <property type="project" value="UniProtKB-SubCell"/>
</dbReference>
<dbReference type="PANTHER" id="PTHR34001">
    <property type="entry name" value="BLL7405 PROTEIN"/>
    <property type="match status" value="1"/>
</dbReference>
<dbReference type="InterPro" id="IPR027385">
    <property type="entry name" value="Beta-barrel_OMP"/>
</dbReference>
<evidence type="ECO:0000313" key="7">
    <source>
        <dbReference type="EMBL" id="KHK89025.1"/>
    </source>
</evidence>
<dbReference type="Proteomes" id="UP000031057">
    <property type="component" value="Unassembled WGS sequence"/>
</dbReference>
<dbReference type="SUPFAM" id="SSF56925">
    <property type="entry name" value="OMPA-like"/>
    <property type="match status" value="1"/>
</dbReference>
<gene>
    <name evidence="7" type="ORF">LK12_22670</name>
</gene>
<dbReference type="OrthoDB" id="8222426at2"/>
<feature type="chain" id="PRO_5002085536" description="Outer membrane protein beta-barrel domain-containing protein" evidence="5">
    <location>
        <begin position="20"/>
        <end position="214"/>
    </location>
</feature>
<dbReference type="EMBL" id="JTDI01000010">
    <property type="protein sequence ID" value="KHK89025.1"/>
    <property type="molecule type" value="Genomic_DNA"/>
</dbReference>
<comment type="subcellular location">
    <subcellularLocation>
        <location evidence="1">Membrane</location>
    </subcellularLocation>
</comment>
<evidence type="ECO:0000313" key="8">
    <source>
        <dbReference type="Proteomes" id="UP000031057"/>
    </source>
</evidence>
<dbReference type="Pfam" id="PF13505">
    <property type="entry name" value="OMP_b-brl"/>
    <property type="match status" value="1"/>
</dbReference>
<evidence type="ECO:0000256" key="4">
    <source>
        <dbReference type="ARBA" id="ARBA00038306"/>
    </source>
</evidence>
<dbReference type="InterPro" id="IPR051692">
    <property type="entry name" value="OMP-like"/>
</dbReference>
<dbReference type="Gene3D" id="2.40.160.20">
    <property type="match status" value="1"/>
</dbReference>
<keyword evidence="3" id="KW-0472">Membrane</keyword>
<dbReference type="PANTHER" id="PTHR34001:SF3">
    <property type="entry name" value="BLL7405 PROTEIN"/>
    <property type="match status" value="1"/>
</dbReference>
<dbReference type="AlphaFoldDB" id="A0A0B1ZEV5"/>
<evidence type="ECO:0000256" key="2">
    <source>
        <dbReference type="ARBA" id="ARBA00022729"/>
    </source>
</evidence>
<sequence length="214" mass="23320">MRFLIAVAAGAMLSTPAYAQSFPGARIEANLGWDHLAGKVTYEDSAFPEDNFKLKDNTDGVLYGVTIGYDMKVAERIYLGIEGSADFTDNKKCSEVFGEDRACFKAKRNLAAGVRLGGGLSKSDLVYVGAAYVNGRATISYDDNLDPSNDFSYSDNRDGYRLSAGLEHRVSGNVFTKLEYRYSDYKDYKASAGTESASLGFDRHQVVAGIGARF</sequence>
<feature type="signal peptide" evidence="5">
    <location>
        <begin position="1"/>
        <end position="19"/>
    </location>
</feature>
<organism evidence="7 8">
    <name type="scientific">Novosphingobium malaysiense</name>
    <dbReference type="NCBI Taxonomy" id="1348853"/>
    <lineage>
        <taxon>Bacteria</taxon>
        <taxon>Pseudomonadati</taxon>
        <taxon>Pseudomonadota</taxon>
        <taxon>Alphaproteobacteria</taxon>
        <taxon>Sphingomonadales</taxon>
        <taxon>Sphingomonadaceae</taxon>
        <taxon>Novosphingobium</taxon>
    </lineage>
</organism>
<keyword evidence="2 5" id="KW-0732">Signal</keyword>
<feature type="domain" description="Outer membrane protein beta-barrel" evidence="6">
    <location>
        <begin position="6"/>
        <end position="214"/>
    </location>
</feature>
<proteinExistence type="inferred from homology"/>
<dbReference type="InterPro" id="IPR011250">
    <property type="entry name" value="OMP/PagP_B-barrel"/>
</dbReference>
<name>A0A0B1ZEV5_9SPHN</name>
<evidence type="ECO:0000256" key="5">
    <source>
        <dbReference type="SAM" id="SignalP"/>
    </source>
</evidence>
<evidence type="ECO:0000256" key="1">
    <source>
        <dbReference type="ARBA" id="ARBA00004370"/>
    </source>
</evidence>
<comment type="similarity">
    <text evidence="4">Belongs to the Omp25/RopB family.</text>
</comment>
<dbReference type="STRING" id="1348853.LK12_22670"/>
<evidence type="ECO:0000256" key="3">
    <source>
        <dbReference type="ARBA" id="ARBA00023136"/>
    </source>
</evidence>
<accession>A0A0B1ZEV5</accession>
<dbReference type="RefSeq" id="WP_039290275.1">
    <property type="nucleotide sequence ID" value="NZ_JTDI01000010.1"/>
</dbReference>
<comment type="caution">
    <text evidence="7">The sequence shown here is derived from an EMBL/GenBank/DDBJ whole genome shotgun (WGS) entry which is preliminary data.</text>
</comment>
<keyword evidence="8" id="KW-1185">Reference proteome</keyword>